<keyword evidence="1" id="KW-0175">Coiled coil</keyword>
<dbReference type="OrthoDB" id="10585689at2759"/>
<comment type="caution">
    <text evidence="2">The sequence shown here is derived from an EMBL/GenBank/DDBJ whole genome shotgun (WGS) entry which is preliminary data.</text>
</comment>
<dbReference type="AlphaFoldDB" id="A0A1J4KV20"/>
<protein>
    <submittedName>
        <fullName evidence="2">Uncharacterized protein</fullName>
    </submittedName>
</protein>
<evidence type="ECO:0000313" key="3">
    <source>
        <dbReference type="Proteomes" id="UP000179807"/>
    </source>
</evidence>
<keyword evidence="3" id="KW-1185">Reference proteome</keyword>
<organism evidence="2 3">
    <name type="scientific">Tritrichomonas foetus</name>
    <dbReference type="NCBI Taxonomy" id="1144522"/>
    <lineage>
        <taxon>Eukaryota</taxon>
        <taxon>Metamonada</taxon>
        <taxon>Parabasalia</taxon>
        <taxon>Tritrichomonadida</taxon>
        <taxon>Tritrichomonadidae</taxon>
        <taxon>Tritrichomonas</taxon>
    </lineage>
</organism>
<feature type="coiled-coil region" evidence="1">
    <location>
        <begin position="92"/>
        <end position="119"/>
    </location>
</feature>
<reference evidence="2" key="1">
    <citation type="submission" date="2016-10" db="EMBL/GenBank/DDBJ databases">
        <authorList>
            <person name="Benchimol M."/>
            <person name="Almeida L.G."/>
            <person name="Vasconcelos A.T."/>
            <person name="Perreira-Neves A."/>
            <person name="Rosa I.A."/>
            <person name="Tasca T."/>
            <person name="Bogo M.R."/>
            <person name="de Souza W."/>
        </authorList>
    </citation>
    <scope>NUCLEOTIDE SEQUENCE [LARGE SCALE GENOMIC DNA]</scope>
    <source>
        <strain evidence="2">K</strain>
    </source>
</reference>
<sequence>MEESPEIVINKLKILEPIKIDVKTFQNEKEFEDYYNLNKKTLDESTTTKLNRMFKIPGYRITRVKNELCLKKDYAKKTEQQQVETKDYSYDIEDLNYKIDDIKTMIEELKNNFTKINVKLMKCEKVIKEHSEFLSQIS</sequence>
<accession>A0A1J4KV20</accession>
<dbReference type="VEuPathDB" id="TrichDB:TRFO_16559"/>
<gene>
    <name evidence="2" type="ORF">TRFO_16559</name>
</gene>
<proteinExistence type="predicted"/>
<evidence type="ECO:0000313" key="2">
    <source>
        <dbReference type="EMBL" id="OHT13349.1"/>
    </source>
</evidence>
<dbReference type="EMBL" id="MLAK01000543">
    <property type="protein sequence ID" value="OHT13349.1"/>
    <property type="molecule type" value="Genomic_DNA"/>
</dbReference>
<dbReference type="Proteomes" id="UP000179807">
    <property type="component" value="Unassembled WGS sequence"/>
</dbReference>
<evidence type="ECO:0000256" key="1">
    <source>
        <dbReference type="SAM" id="Coils"/>
    </source>
</evidence>
<dbReference type="GeneID" id="94833758"/>
<name>A0A1J4KV20_9EUKA</name>
<dbReference type="RefSeq" id="XP_068366485.1">
    <property type="nucleotide sequence ID" value="XM_068499054.1"/>
</dbReference>